<sequence length="455" mass="50078">MEENLFSFGAEEPGHSEIPATDSDSGMPLPARLRPRSLDEYIGQNHLLAPGKLLRRAIDADRFSSVILSGPPGTGKTSLAEVIARVSNSEFVRLSGVTSSVADVRKEIAQAVTRRRINGRRTILFVDEIHRFSRSQQDSLLPDVENGNVRLIGATTHNPQFYVVGALLSRSLVFLLQPLTEDDILTLLRRAVADPRSFPGRRVELEPDAAEFIARTCEGDGRRSLNALEIAVLTSDPGADGVTRVTREVAESSVQKKMIVYGDDGHYDTASAFIKSMRGSDADAAIYYLAKMLHAGEDIRFIARRLVIFAAEDVGNADPRALQLATSAMQAVEMIGLPEANLILSQATLYCATAPKSNSATTAIIAAQADVEKDRVQPVPLHLRDSHYAGAREMGNGVGYQYPHDHEGGFVVQDYLSVEKRYYEPKNSGYESKIKERVEYWRSLREYGKDDGADR</sequence>
<dbReference type="FunFam" id="1.20.272.10:FF:000001">
    <property type="entry name" value="Putative AAA family ATPase"/>
    <property type="match status" value="1"/>
</dbReference>
<evidence type="ECO:0000256" key="3">
    <source>
        <dbReference type="ARBA" id="ARBA00020776"/>
    </source>
</evidence>
<dbReference type="InterPro" id="IPR027417">
    <property type="entry name" value="P-loop_NTPase"/>
</dbReference>
<dbReference type="GO" id="GO:0000731">
    <property type="term" value="P:DNA synthesis involved in DNA repair"/>
    <property type="evidence" value="ECO:0007669"/>
    <property type="project" value="TreeGrafter"/>
</dbReference>
<dbReference type="PANTHER" id="PTHR13779">
    <property type="entry name" value="WERNER HELICASE-INTERACTING PROTEIN 1 FAMILY MEMBER"/>
    <property type="match status" value="1"/>
</dbReference>
<dbReference type="Gene3D" id="1.20.272.10">
    <property type="match status" value="1"/>
</dbReference>
<dbReference type="InterPro" id="IPR008921">
    <property type="entry name" value="DNA_pol3_clamp-load_cplx_C"/>
</dbReference>
<evidence type="ECO:0000256" key="5">
    <source>
        <dbReference type="ARBA" id="ARBA00022741"/>
    </source>
</evidence>
<dbReference type="OrthoDB" id="9778364at2"/>
<evidence type="ECO:0000256" key="1">
    <source>
        <dbReference type="ARBA" id="ARBA00002393"/>
    </source>
</evidence>
<dbReference type="GO" id="GO:0003677">
    <property type="term" value="F:DNA binding"/>
    <property type="evidence" value="ECO:0007669"/>
    <property type="project" value="InterPro"/>
</dbReference>
<evidence type="ECO:0000313" key="10">
    <source>
        <dbReference type="Proteomes" id="UP000245959"/>
    </source>
</evidence>
<evidence type="ECO:0000256" key="2">
    <source>
        <dbReference type="ARBA" id="ARBA00008959"/>
    </source>
</evidence>
<dbReference type="FunFam" id="3.40.50.300:FF:000137">
    <property type="entry name" value="Replication-associated recombination protein A"/>
    <property type="match status" value="1"/>
</dbReference>
<keyword evidence="6" id="KW-0067">ATP-binding</keyword>
<dbReference type="CDD" id="cd18139">
    <property type="entry name" value="HLD_clamp_RarA"/>
    <property type="match status" value="1"/>
</dbReference>
<evidence type="ECO:0000256" key="4">
    <source>
        <dbReference type="ARBA" id="ARBA00022705"/>
    </source>
</evidence>
<keyword evidence="4" id="KW-0235">DNA replication</keyword>
<dbReference type="Pfam" id="PF12002">
    <property type="entry name" value="MgsA_C"/>
    <property type="match status" value="1"/>
</dbReference>
<name>A0A2U1B1N7_9BACT</name>
<dbReference type="RefSeq" id="WP_116883794.1">
    <property type="nucleotide sequence ID" value="NZ_CABMMC010000085.1"/>
</dbReference>
<dbReference type="EMBL" id="QEKH01000011">
    <property type="protein sequence ID" value="PVY42604.1"/>
    <property type="molecule type" value="Genomic_DNA"/>
</dbReference>
<dbReference type="Gene3D" id="1.10.3710.10">
    <property type="entry name" value="DNA polymerase III clamp loader subunits, C-terminal domain"/>
    <property type="match status" value="1"/>
</dbReference>
<proteinExistence type="inferred from homology"/>
<protein>
    <recommendedName>
        <fullName evidence="3">Replication-associated recombination protein A</fullName>
    </recommendedName>
</protein>
<dbReference type="GO" id="GO:0005524">
    <property type="term" value="F:ATP binding"/>
    <property type="evidence" value="ECO:0007669"/>
    <property type="project" value="UniProtKB-KW"/>
</dbReference>
<evidence type="ECO:0000259" key="8">
    <source>
        <dbReference type="SMART" id="SM00382"/>
    </source>
</evidence>
<evidence type="ECO:0000313" key="9">
    <source>
        <dbReference type="EMBL" id="PVY42604.1"/>
    </source>
</evidence>
<feature type="region of interest" description="Disordered" evidence="7">
    <location>
        <begin position="1"/>
        <end position="32"/>
    </location>
</feature>
<dbReference type="Gene3D" id="1.10.8.60">
    <property type="match status" value="1"/>
</dbReference>
<gene>
    <name evidence="9" type="ORF">C8D82_11161</name>
</gene>
<dbReference type="Proteomes" id="UP000245959">
    <property type="component" value="Unassembled WGS sequence"/>
</dbReference>
<dbReference type="SUPFAM" id="SSF52540">
    <property type="entry name" value="P-loop containing nucleoside triphosphate hydrolases"/>
    <property type="match status" value="1"/>
</dbReference>
<dbReference type="GO" id="GO:0006310">
    <property type="term" value="P:DNA recombination"/>
    <property type="evidence" value="ECO:0007669"/>
    <property type="project" value="InterPro"/>
</dbReference>
<dbReference type="GO" id="GO:0006261">
    <property type="term" value="P:DNA-templated DNA replication"/>
    <property type="evidence" value="ECO:0007669"/>
    <property type="project" value="TreeGrafter"/>
</dbReference>
<dbReference type="InterPro" id="IPR032423">
    <property type="entry name" value="AAA_assoc_2"/>
</dbReference>
<feature type="domain" description="AAA+ ATPase" evidence="8">
    <location>
        <begin position="62"/>
        <end position="179"/>
    </location>
</feature>
<dbReference type="GO" id="GO:0009378">
    <property type="term" value="F:four-way junction helicase activity"/>
    <property type="evidence" value="ECO:0007669"/>
    <property type="project" value="InterPro"/>
</dbReference>
<organism evidence="9 10">
    <name type="scientific">Victivallis vadensis</name>
    <dbReference type="NCBI Taxonomy" id="172901"/>
    <lineage>
        <taxon>Bacteria</taxon>
        <taxon>Pseudomonadati</taxon>
        <taxon>Lentisphaerota</taxon>
        <taxon>Lentisphaeria</taxon>
        <taxon>Victivallales</taxon>
        <taxon>Victivallaceae</taxon>
        <taxon>Victivallis</taxon>
    </lineage>
</organism>
<keyword evidence="10" id="KW-1185">Reference proteome</keyword>
<dbReference type="GO" id="GO:0008047">
    <property type="term" value="F:enzyme activator activity"/>
    <property type="evidence" value="ECO:0007669"/>
    <property type="project" value="TreeGrafter"/>
</dbReference>
<comment type="similarity">
    <text evidence="2">Belongs to the AAA ATPase family. RarA/MGS1/WRNIP1 subfamily.</text>
</comment>
<dbReference type="InterPro" id="IPR008824">
    <property type="entry name" value="RuvB-like_N"/>
</dbReference>
<dbReference type="Pfam" id="PF16193">
    <property type="entry name" value="AAA_assoc_2"/>
    <property type="match status" value="1"/>
</dbReference>
<keyword evidence="5" id="KW-0547">Nucleotide-binding</keyword>
<dbReference type="FunFam" id="1.10.3710.10:FF:000003">
    <property type="entry name" value="ATPase, AAA family protein"/>
    <property type="match status" value="1"/>
</dbReference>
<dbReference type="Gene3D" id="3.40.50.300">
    <property type="entry name" value="P-loop containing nucleotide triphosphate hydrolases"/>
    <property type="match status" value="1"/>
</dbReference>
<dbReference type="InterPro" id="IPR051314">
    <property type="entry name" value="AAA_ATPase_RarA/MGS1/WRNIP1"/>
</dbReference>
<comment type="function">
    <text evidence="1">DNA-dependent ATPase that plays important roles in cellular responses to stalled DNA replication processes.</text>
</comment>
<evidence type="ECO:0000256" key="7">
    <source>
        <dbReference type="SAM" id="MobiDB-lite"/>
    </source>
</evidence>
<dbReference type="PANTHER" id="PTHR13779:SF7">
    <property type="entry name" value="ATPASE WRNIP1"/>
    <property type="match status" value="1"/>
</dbReference>
<dbReference type="SUPFAM" id="SSF48019">
    <property type="entry name" value="post-AAA+ oligomerization domain-like"/>
    <property type="match status" value="1"/>
</dbReference>
<dbReference type="CDD" id="cd00009">
    <property type="entry name" value="AAA"/>
    <property type="match status" value="1"/>
</dbReference>
<dbReference type="AlphaFoldDB" id="A0A2U1B1N7"/>
<dbReference type="SMART" id="SM00382">
    <property type="entry name" value="AAA"/>
    <property type="match status" value="1"/>
</dbReference>
<dbReference type="InterPro" id="IPR021886">
    <property type="entry name" value="MgsA_C"/>
</dbReference>
<dbReference type="InterPro" id="IPR003593">
    <property type="entry name" value="AAA+_ATPase"/>
</dbReference>
<dbReference type="Pfam" id="PF05496">
    <property type="entry name" value="RuvB_N"/>
    <property type="match status" value="1"/>
</dbReference>
<accession>A0A2U1B1N7</accession>
<reference evidence="9 10" key="1">
    <citation type="submission" date="2018-04" db="EMBL/GenBank/DDBJ databases">
        <title>Genomic Encyclopedia of Type Strains, Phase IV (KMG-IV): sequencing the most valuable type-strain genomes for metagenomic binning, comparative biology and taxonomic classification.</title>
        <authorList>
            <person name="Goeker M."/>
        </authorList>
    </citation>
    <scope>NUCLEOTIDE SEQUENCE [LARGE SCALE GENOMIC DNA]</scope>
    <source>
        <strain evidence="9 10">DSM 14823</strain>
    </source>
</reference>
<comment type="caution">
    <text evidence="9">The sequence shown here is derived from an EMBL/GenBank/DDBJ whole genome shotgun (WGS) entry which is preliminary data.</text>
</comment>
<dbReference type="GeneID" id="78295109"/>
<dbReference type="GO" id="GO:0017116">
    <property type="term" value="F:single-stranded DNA helicase activity"/>
    <property type="evidence" value="ECO:0007669"/>
    <property type="project" value="TreeGrafter"/>
</dbReference>
<evidence type="ECO:0000256" key="6">
    <source>
        <dbReference type="ARBA" id="ARBA00022840"/>
    </source>
</evidence>